<name>A0A379YUB1_9GAMM</name>
<dbReference type="Proteomes" id="UP000255529">
    <property type="component" value="Unassembled WGS sequence"/>
</dbReference>
<dbReference type="AlphaFoldDB" id="A0A379YUB1"/>
<accession>A0A379YUB1</accession>
<reference evidence="1 2" key="1">
    <citation type="submission" date="2018-06" db="EMBL/GenBank/DDBJ databases">
        <authorList>
            <consortium name="Pathogen Informatics"/>
            <person name="Doyle S."/>
        </authorList>
    </citation>
    <scope>NUCLEOTIDE SEQUENCE [LARGE SCALE GENOMIC DNA]</scope>
    <source>
        <strain evidence="1 2">NCTC11544</strain>
    </source>
</reference>
<evidence type="ECO:0000313" key="2">
    <source>
        <dbReference type="Proteomes" id="UP000255529"/>
    </source>
</evidence>
<sequence>MSMTLTTEQGLDILISWLQDNIDCGSSLIFDNDENKTDSATLLPLVQQARNAVWDLRHLGLL</sequence>
<dbReference type="EMBL" id="UGYN01000002">
    <property type="protein sequence ID" value="SUI50340.1"/>
    <property type="molecule type" value="Genomic_DNA"/>
</dbReference>
<evidence type="ECO:0000313" key="1">
    <source>
        <dbReference type="EMBL" id="SUI50340.1"/>
    </source>
</evidence>
<organism evidence="1 2">
    <name type="scientific">Serratia quinivorans</name>
    <dbReference type="NCBI Taxonomy" id="137545"/>
    <lineage>
        <taxon>Bacteria</taxon>
        <taxon>Pseudomonadati</taxon>
        <taxon>Pseudomonadota</taxon>
        <taxon>Gammaproteobacteria</taxon>
        <taxon>Enterobacterales</taxon>
        <taxon>Yersiniaceae</taxon>
        <taxon>Serratia</taxon>
    </lineage>
</organism>
<dbReference type="AntiFam" id="ANF00264">
    <property type="entry name" value="Spurious protein deried frameshifted phage protein"/>
</dbReference>
<proteinExistence type="predicted"/>
<protein>
    <submittedName>
        <fullName evidence="1">Enterobacterial protein of uncharacterized function (DUF957)</fullName>
    </submittedName>
</protein>
<gene>
    <name evidence="1" type="ORF">NCTC11544_01130</name>
</gene>